<evidence type="ECO:0000256" key="1">
    <source>
        <dbReference type="ARBA" id="ARBA00022688"/>
    </source>
</evidence>
<gene>
    <name evidence="7" type="primary">COQ4</name>
    <name evidence="8" type="ORF">FFLO_00193</name>
</gene>
<comment type="cofactor">
    <cofactor evidence="7">
        <name>Zn(2+)</name>
        <dbReference type="ChEBI" id="CHEBI:29105"/>
    </cofactor>
</comment>
<comment type="function">
    <text evidence="7">Lyase that catalyzes the C1-decarboxylation of 4-hydroxy-3-methoxy-5-(all-trans-polyprenyl)benzoic acid into 2-methoxy-6-(all-trans-polyprenyl)phenol during ubiquinone biosynthesis.</text>
</comment>
<feature type="binding site" evidence="7">
    <location>
        <position position="195"/>
    </location>
    <ligand>
        <name>Zn(2+)</name>
        <dbReference type="ChEBI" id="CHEBI:29105"/>
    </ligand>
</feature>
<keyword evidence="3 7" id="KW-0496">Mitochondrion</keyword>
<keyword evidence="9" id="KW-1185">Reference proteome</keyword>
<feature type="binding site" evidence="7">
    <location>
        <position position="192"/>
    </location>
    <ligand>
        <name>Zn(2+)</name>
        <dbReference type="ChEBI" id="CHEBI:29105"/>
    </ligand>
</feature>
<dbReference type="GO" id="GO:0008270">
    <property type="term" value="F:zinc ion binding"/>
    <property type="evidence" value="ECO:0007669"/>
    <property type="project" value="UniProtKB-UniRule"/>
</dbReference>
<evidence type="ECO:0000313" key="9">
    <source>
        <dbReference type="Proteomes" id="UP000812966"/>
    </source>
</evidence>
<dbReference type="AlphaFoldDB" id="A0A8K0NVX4"/>
<keyword evidence="5 7" id="KW-0456">Lyase</keyword>
<reference evidence="8" key="1">
    <citation type="submission" date="2020-04" db="EMBL/GenBank/DDBJ databases">
        <title>Analysis of mating type loci in Filobasidium floriforme.</title>
        <authorList>
            <person name="Nowrousian M."/>
        </authorList>
    </citation>
    <scope>NUCLEOTIDE SEQUENCE</scope>
    <source>
        <strain evidence="8">CBS 6242</strain>
    </source>
</reference>
<dbReference type="EMBL" id="JABELV010000002">
    <property type="protein sequence ID" value="KAG7579985.1"/>
    <property type="molecule type" value="Genomic_DNA"/>
</dbReference>
<keyword evidence="1 7" id="KW-0831">Ubiquinone biosynthesis</keyword>
<keyword evidence="2 7" id="KW-0999">Mitochondrion inner membrane</keyword>
<keyword evidence="7" id="KW-0479">Metal-binding</keyword>
<evidence type="ECO:0000256" key="6">
    <source>
        <dbReference type="ARBA" id="ARBA00081568"/>
    </source>
</evidence>
<comment type="similarity">
    <text evidence="7">Belongs to the COQ4 family.</text>
</comment>
<organism evidence="8 9">
    <name type="scientific">Filobasidium floriforme</name>
    <dbReference type="NCBI Taxonomy" id="5210"/>
    <lineage>
        <taxon>Eukaryota</taxon>
        <taxon>Fungi</taxon>
        <taxon>Dikarya</taxon>
        <taxon>Basidiomycota</taxon>
        <taxon>Agaricomycotina</taxon>
        <taxon>Tremellomycetes</taxon>
        <taxon>Filobasidiales</taxon>
        <taxon>Filobasidiaceae</taxon>
        <taxon>Filobasidium</taxon>
    </lineage>
</organism>
<comment type="subunit">
    <text evidence="7">Component of a multi-subunit COQ enzyme complex, composed of at least COQ3, COQ4, COQ5, COQ6, COQ7 and COQ9.</text>
</comment>
<accession>A0A8K0NVX4</accession>
<comment type="catalytic activity">
    <reaction evidence="7">
        <text>a 4-hydroxy-3-methoxy-5-(all-trans-polyprenyl)benzoate + H(+) = a 2-methoxy-6-(all-trans-polyprenyl)phenol + CO2</text>
        <dbReference type="Rhea" id="RHEA:81179"/>
        <dbReference type="Rhea" id="RHEA-COMP:9551"/>
        <dbReference type="Rhea" id="RHEA-COMP:10931"/>
        <dbReference type="ChEBI" id="CHEBI:15378"/>
        <dbReference type="ChEBI" id="CHEBI:16526"/>
        <dbReference type="ChEBI" id="CHEBI:62731"/>
        <dbReference type="ChEBI" id="CHEBI:84443"/>
        <dbReference type="EC" id="4.1.1.130"/>
    </reaction>
</comment>
<sequence>MDDHRVDRLAAFLPLGLGLTRLRSTSAIRAGSAVLRNVGRVGTAVSAYQYAKPVWSRLTDRSSKNYEGHVPLNWFENAFLAAGSGVIGVADTSRGDLVALLSETSSQSFMPRLHASMRSEPEGRQILKDRPLISSNTVDLDYLRTLRRGTLGREWVEWLIEGGVTPDTRHEVVHIDSPVLAYTMTRYRQTHDLYHTLFSLPPTLAYELSLKVLELSNMSLPVAGLSSAFGPFRLSSARRSMWREDWMPWALRQGSQSRPLVGVYWEKRWEQGLGDLRQELGVKRMDDAAVIGRWKSYRLVREKEKALRVQGEWVDEPEDW</sequence>
<dbReference type="OrthoDB" id="4249at2759"/>
<feature type="binding site" evidence="7">
    <location>
        <position position="207"/>
    </location>
    <ligand>
        <name>Zn(2+)</name>
        <dbReference type="ChEBI" id="CHEBI:29105"/>
    </ligand>
</feature>
<dbReference type="InterPro" id="IPR007715">
    <property type="entry name" value="Coq4"/>
</dbReference>
<dbReference type="InterPro" id="IPR027540">
    <property type="entry name" value="Coq4_euk"/>
</dbReference>
<name>A0A8K0NVX4_9TREE</name>
<evidence type="ECO:0000313" key="8">
    <source>
        <dbReference type="EMBL" id="KAG7579985.1"/>
    </source>
</evidence>
<feature type="binding site" evidence="7">
    <location>
        <position position="191"/>
    </location>
    <ligand>
        <name>Zn(2+)</name>
        <dbReference type="ChEBI" id="CHEBI:29105"/>
    </ligand>
</feature>
<keyword evidence="7" id="KW-0862">Zinc</keyword>
<dbReference type="UniPathway" id="UPA00232"/>
<comment type="pathway">
    <text evidence="7">Cofactor biosynthesis; ubiquinone biosynthesis.</text>
</comment>
<proteinExistence type="inferred from homology"/>
<dbReference type="PANTHER" id="PTHR12922:SF7">
    <property type="entry name" value="UBIQUINONE BIOSYNTHESIS PROTEIN COQ4 HOMOLOG, MITOCHONDRIAL"/>
    <property type="match status" value="1"/>
</dbReference>
<evidence type="ECO:0000256" key="3">
    <source>
        <dbReference type="ARBA" id="ARBA00023128"/>
    </source>
</evidence>
<keyword evidence="4 7" id="KW-0472">Membrane</keyword>
<evidence type="ECO:0000256" key="5">
    <source>
        <dbReference type="ARBA" id="ARBA00023239"/>
    </source>
</evidence>
<dbReference type="GO" id="GO:0120539">
    <property type="term" value="F:4-hydroxy-3-methoxy-5-polyprenylbenzoate decarboxylase activity"/>
    <property type="evidence" value="ECO:0007669"/>
    <property type="project" value="UniProtKB-EC"/>
</dbReference>
<protein>
    <recommendedName>
        <fullName evidence="6">4-hydroxy-3-methoxy-5-polyprenylbenzoate decarboxylase</fullName>
    </recommendedName>
</protein>
<dbReference type="Pfam" id="PF05019">
    <property type="entry name" value="Coq4"/>
    <property type="match status" value="1"/>
</dbReference>
<evidence type="ECO:0000256" key="2">
    <source>
        <dbReference type="ARBA" id="ARBA00022792"/>
    </source>
</evidence>
<comment type="subcellular location">
    <subcellularLocation>
        <location evidence="7">Mitochondrion inner membrane</location>
        <topology evidence="7">Peripheral membrane protein</topology>
        <orientation evidence="7">Matrix side</orientation>
    </subcellularLocation>
</comment>
<dbReference type="GO" id="GO:0031314">
    <property type="term" value="C:extrinsic component of mitochondrial inner membrane"/>
    <property type="evidence" value="ECO:0007669"/>
    <property type="project" value="UniProtKB-UniRule"/>
</dbReference>
<dbReference type="Proteomes" id="UP000812966">
    <property type="component" value="Unassembled WGS sequence"/>
</dbReference>
<evidence type="ECO:0000256" key="7">
    <source>
        <dbReference type="HAMAP-Rule" id="MF_03111"/>
    </source>
</evidence>
<evidence type="ECO:0000256" key="4">
    <source>
        <dbReference type="ARBA" id="ARBA00023136"/>
    </source>
</evidence>
<comment type="caution">
    <text evidence="8">The sequence shown here is derived from an EMBL/GenBank/DDBJ whole genome shotgun (WGS) entry which is preliminary data.</text>
</comment>
<dbReference type="HAMAP" id="MF_03111">
    <property type="entry name" value="Coq4"/>
    <property type="match status" value="1"/>
</dbReference>
<dbReference type="PANTHER" id="PTHR12922">
    <property type="entry name" value="UBIQUINONE BIOSYNTHESIS PROTEIN"/>
    <property type="match status" value="1"/>
</dbReference>